<keyword evidence="2" id="KW-1185">Reference proteome</keyword>
<reference evidence="1 2" key="1">
    <citation type="submission" date="2016-10" db="EMBL/GenBank/DDBJ databases">
        <authorList>
            <person name="de Groot N.N."/>
        </authorList>
    </citation>
    <scope>NUCLEOTIDE SEQUENCE [LARGE SCALE GENOMIC DNA]</scope>
    <source>
        <strain evidence="1 2">DSM 21039</strain>
    </source>
</reference>
<accession>A0A1H8F782</accession>
<sequence length="242" mass="28418">MGRIIDVLLRKEEQEVLKCSYMSLDVYAPRTGRMFVFSGIQFRKDDINEGDEINVEISINNRYGFCNFFIQFDILVLSCDFEIQTEDKLRVYGNVFNIGNSEYDQRVVDVFNMWQTDKSFDWFNCPVGSPLKLEYISACMSYSGLSKLMPEKNVFYFDMALVKEERDFFYLSSLDFVGDRGYFGHDLHTFKSCLLEIYNYCGAFQGKKVVFINSNRICSSEMEDLFENLKETFLAFSFLVEY</sequence>
<dbReference type="STRING" id="573321.SAMN04488505_109123"/>
<evidence type="ECO:0000313" key="2">
    <source>
        <dbReference type="Proteomes" id="UP000198984"/>
    </source>
</evidence>
<evidence type="ECO:0000313" key="1">
    <source>
        <dbReference type="EMBL" id="SEN27500.1"/>
    </source>
</evidence>
<proteinExistence type="predicted"/>
<organism evidence="1 2">
    <name type="scientific">Chitinophaga rupis</name>
    <dbReference type="NCBI Taxonomy" id="573321"/>
    <lineage>
        <taxon>Bacteria</taxon>
        <taxon>Pseudomonadati</taxon>
        <taxon>Bacteroidota</taxon>
        <taxon>Chitinophagia</taxon>
        <taxon>Chitinophagales</taxon>
        <taxon>Chitinophagaceae</taxon>
        <taxon>Chitinophaga</taxon>
    </lineage>
</organism>
<dbReference type="OrthoDB" id="1249429at2"/>
<gene>
    <name evidence="1" type="ORF">SAMN04488505_109123</name>
</gene>
<dbReference type="AlphaFoldDB" id="A0A1H8F782"/>
<protein>
    <submittedName>
        <fullName evidence="1">Uncharacterized protein</fullName>
    </submittedName>
</protein>
<dbReference type="EMBL" id="FOBB01000009">
    <property type="protein sequence ID" value="SEN27500.1"/>
    <property type="molecule type" value="Genomic_DNA"/>
</dbReference>
<dbReference type="RefSeq" id="WP_089919237.1">
    <property type="nucleotide sequence ID" value="NZ_FOBB01000009.1"/>
</dbReference>
<name>A0A1H8F782_9BACT</name>
<dbReference type="Proteomes" id="UP000198984">
    <property type="component" value="Unassembled WGS sequence"/>
</dbReference>